<dbReference type="eggNOG" id="COG1233">
    <property type="taxonomic scope" value="Bacteria"/>
</dbReference>
<name>K5BA09_MYCHD</name>
<sequence length="77" mass="8150">MQFAERTRARNGALSHVDLTLLRMGPLRPAWGLSGYTTPLDGLFLGGAGSHPGGGVSGLPGKLSSSRVDRYLAKRSR</sequence>
<dbReference type="PATRIC" id="fig|1122247.3.peg.4450"/>
<evidence type="ECO:0000313" key="2">
    <source>
        <dbReference type="EMBL" id="EKF21420.1"/>
    </source>
</evidence>
<dbReference type="AlphaFoldDB" id="K5BA09"/>
<feature type="compositionally biased region" description="Basic and acidic residues" evidence="1">
    <location>
        <begin position="67"/>
        <end position="77"/>
    </location>
</feature>
<reference evidence="2 3" key="1">
    <citation type="journal article" date="2012" name="J. Bacteriol.">
        <title>Genome sequence of Mycobacterium hassiacum DSM 44199, a rare source of heat-stable mycobacterial proteins.</title>
        <authorList>
            <person name="Tiago I."/>
            <person name="Maranha A."/>
            <person name="Mendes V."/>
            <person name="Alarico S."/>
            <person name="Moynihan P.J."/>
            <person name="Clarke A.J."/>
            <person name="Macedo-Ribeiro S."/>
            <person name="Pereira P.J."/>
            <person name="Empadinhas N."/>
        </authorList>
    </citation>
    <scope>NUCLEOTIDE SEQUENCE [LARGE SCALE GENOMIC DNA]</scope>
    <source>
        <strain evidence="3">DSM 44199 / CIP 105218 / JCM 12690 / 3849</strain>
    </source>
</reference>
<evidence type="ECO:0000313" key="3">
    <source>
        <dbReference type="Proteomes" id="UP000006265"/>
    </source>
</evidence>
<gene>
    <name evidence="2" type="ORF">C731_4646</name>
</gene>
<evidence type="ECO:0000256" key="1">
    <source>
        <dbReference type="SAM" id="MobiDB-lite"/>
    </source>
</evidence>
<dbReference type="EMBL" id="AMRA01000144">
    <property type="protein sequence ID" value="EKF21420.1"/>
    <property type="molecule type" value="Genomic_DNA"/>
</dbReference>
<protein>
    <submittedName>
        <fullName evidence="2">Uncharacterized protein</fullName>
    </submittedName>
</protein>
<accession>K5BA09</accession>
<comment type="caution">
    <text evidence="2">The sequence shown here is derived from an EMBL/GenBank/DDBJ whole genome shotgun (WGS) entry which is preliminary data.</text>
</comment>
<proteinExistence type="predicted"/>
<dbReference type="Proteomes" id="UP000006265">
    <property type="component" value="Unassembled WGS sequence"/>
</dbReference>
<organism evidence="2 3">
    <name type="scientific">Mycolicibacterium hassiacum (strain DSM 44199 / CIP 105218 / JCM 12690 / 3849)</name>
    <name type="common">Mycobacterium hassiacum</name>
    <dbReference type="NCBI Taxonomy" id="1122247"/>
    <lineage>
        <taxon>Bacteria</taxon>
        <taxon>Bacillati</taxon>
        <taxon>Actinomycetota</taxon>
        <taxon>Actinomycetes</taxon>
        <taxon>Mycobacteriales</taxon>
        <taxon>Mycobacteriaceae</taxon>
        <taxon>Mycolicibacterium</taxon>
    </lineage>
</organism>
<dbReference type="PANTHER" id="PTHR10668">
    <property type="entry name" value="PHYTOENE DEHYDROGENASE"/>
    <property type="match status" value="1"/>
</dbReference>
<keyword evidence="3" id="KW-1185">Reference proteome</keyword>
<dbReference type="PANTHER" id="PTHR10668:SF103">
    <property type="entry name" value="PYRIDINE NUCLEOTIDE-DISULFIDE OXIDOREDUCTASE DOMAIN-CONTAINING PROTEIN 2"/>
    <property type="match status" value="1"/>
</dbReference>
<feature type="region of interest" description="Disordered" evidence="1">
    <location>
        <begin position="54"/>
        <end position="77"/>
    </location>
</feature>
<dbReference type="STRING" id="1122247.GCA_000379865_03147"/>